<evidence type="ECO:0000256" key="9">
    <source>
        <dbReference type="PROSITE-ProRule" id="PRU01360"/>
    </source>
</evidence>
<reference evidence="15 16" key="1">
    <citation type="submission" date="2022-10" db="EMBL/GenBank/DDBJ databases">
        <title>Erythrobacter sp. sf7 Genome sequencing.</title>
        <authorList>
            <person name="Park S."/>
        </authorList>
    </citation>
    <scope>NUCLEOTIDE SEQUENCE [LARGE SCALE GENOMIC DNA]</scope>
    <source>
        <strain evidence="16">sf7</strain>
    </source>
</reference>
<keyword evidence="15" id="KW-0675">Receptor</keyword>
<evidence type="ECO:0000313" key="16">
    <source>
        <dbReference type="Proteomes" id="UP001216558"/>
    </source>
</evidence>
<dbReference type="InterPro" id="IPR037066">
    <property type="entry name" value="Plug_dom_sf"/>
</dbReference>
<organism evidence="15 16">
    <name type="scientific">Erythrobacter fulvus</name>
    <dbReference type="NCBI Taxonomy" id="2987523"/>
    <lineage>
        <taxon>Bacteria</taxon>
        <taxon>Pseudomonadati</taxon>
        <taxon>Pseudomonadota</taxon>
        <taxon>Alphaproteobacteria</taxon>
        <taxon>Sphingomonadales</taxon>
        <taxon>Erythrobacteraceae</taxon>
        <taxon>Erythrobacter/Porphyrobacter group</taxon>
        <taxon>Erythrobacter</taxon>
    </lineage>
</organism>
<dbReference type="EMBL" id="JAQQXQ010000006">
    <property type="protein sequence ID" value="MDC8754747.1"/>
    <property type="molecule type" value="Genomic_DNA"/>
</dbReference>
<dbReference type="Pfam" id="PF00593">
    <property type="entry name" value="TonB_dep_Rec_b-barrel"/>
    <property type="match status" value="1"/>
</dbReference>
<accession>A0ABT5JPN6</accession>
<feature type="domain" description="TonB-dependent receptor-like beta-barrel" evidence="13">
    <location>
        <begin position="452"/>
        <end position="1022"/>
    </location>
</feature>
<dbReference type="PANTHER" id="PTHR47234">
    <property type="match status" value="1"/>
</dbReference>
<dbReference type="InterPro" id="IPR010917">
    <property type="entry name" value="TonB_rcpt_CS"/>
</dbReference>
<dbReference type="RefSeq" id="WP_273677908.1">
    <property type="nucleotide sequence ID" value="NZ_JAQQXQ010000006.1"/>
</dbReference>
<keyword evidence="3 9" id="KW-1134">Transmembrane beta strand</keyword>
<keyword evidence="16" id="KW-1185">Reference proteome</keyword>
<evidence type="ECO:0000256" key="3">
    <source>
        <dbReference type="ARBA" id="ARBA00022452"/>
    </source>
</evidence>
<gene>
    <name evidence="15" type="ORF">OIK40_08845</name>
</gene>
<keyword evidence="2 9" id="KW-0813">Transport</keyword>
<evidence type="ECO:0000256" key="6">
    <source>
        <dbReference type="ARBA" id="ARBA00023077"/>
    </source>
</evidence>
<evidence type="ECO:0000256" key="4">
    <source>
        <dbReference type="ARBA" id="ARBA00022692"/>
    </source>
</evidence>
<keyword evidence="5 12" id="KW-0732">Signal</keyword>
<evidence type="ECO:0000256" key="12">
    <source>
        <dbReference type="SAM" id="SignalP"/>
    </source>
</evidence>
<comment type="subcellular location">
    <subcellularLocation>
        <location evidence="1 9">Cell outer membrane</location>
        <topology evidence="1 9">Multi-pass membrane protein</topology>
    </subcellularLocation>
</comment>
<dbReference type="SUPFAM" id="SSF56935">
    <property type="entry name" value="Porins"/>
    <property type="match status" value="1"/>
</dbReference>
<proteinExistence type="inferred from homology"/>
<evidence type="ECO:0000256" key="11">
    <source>
        <dbReference type="RuleBase" id="RU003357"/>
    </source>
</evidence>
<keyword evidence="6 11" id="KW-0798">TonB box</keyword>
<evidence type="ECO:0000259" key="13">
    <source>
        <dbReference type="Pfam" id="PF00593"/>
    </source>
</evidence>
<dbReference type="Gene3D" id="2.40.170.20">
    <property type="entry name" value="TonB-dependent receptor, beta-barrel domain"/>
    <property type="match status" value="1"/>
</dbReference>
<dbReference type="PROSITE" id="PS52016">
    <property type="entry name" value="TONB_DEPENDENT_REC_3"/>
    <property type="match status" value="1"/>
</dbReference>
<dbReference type="PANTHER" id="PTHR47234:SF2">
    <property type="entry name" value="TONB-DEPENDENT RECEPTOR"/>
    <property type="match status" value="1"/>
</dbReference>
<dbReference type="PROSITE" id="PS01156">
    <property type="entry name" value="TONB_DEPENDENT_REC_2"/>
    <property type="match status" value="1"/>
</dbReference>
<name>A0ABT5JPN6_9SPHN</name>
<evidence type="ECO:0000256" key="8">
    <source>
        <dbReference type="ARBA" id="ARBA00023237"/>
    </source>
</evidence>
<evidence type="ECO:0000259" key="14">
    <source>
        <dbReference type="Pfam" id="PF07715"/>
    </source>
</evidence>
<keyword evidence="8 9" id="KW-0998">Cell outer membrane</keyword>
<feature type="signal peptide" evidence="12">
    <location>
        <begin position="1"/>
        <end position="34"/>
    </location>
</feature>
<dbReference type="InterPro" id="IPR036942">
    <property type="entry name" value="Beta-barrel_TonB_sf"/>
</dbReference>
<keyword evidence="4 9" id="KW-0812">Transmembrane</keyword>
<evidence type="ECO:0000256" key="1">
    <source>
        <dbReference type="ARBA" id="ARBA00004571"/>
    </source>
</evidence>
<dbReference type="InterPro" id="IPR012910">
    <property type="entry name" value="Plug_dom"/>
</dbReference>
<feature type="short sequence motif" description="TonB C-terminal box" evidence="10">
    <location>
        <begin position="1039"/>
        <end position="1056"/>
    </location>
</feature>
<evidence type="ECO:0000256" key="10">
    <source>
        <dbReference type="PROSITE-ProRule" id="PRU10144"/>
    </source>
</evidence>
<comment type="caution">
    <text evidence="15">The sequence shown here is derived from an EMBL/GenBank/DDBJ whole genome shotgun (WGS) entry which is preliminary data.</text>
</comment>
<dbReference type="Gene3D" id="2.170.130.10">
    <property type="entry name" value="TonB-dependent receptor, plug domain"/>
    <property type="match status" value="1"/>
</dbReference>
<evidence type="ECO:0000256" key="2">
    <source>
        <dbReference type="ARBA" id="ARBA00022448"/>
    </source>
</evidence>
<protein>
    <submittedName>
        <fullName evidence="15">TonB-dependent receptor</fullName>
    </submittedName>
</protein>
<dbReference type="Proteomes" id="UP001216558">
    <property type="component" value="Unassembled WGS sequence"/>
</dbReference>
<dbReference type="Pfam" id="PF07715">
    <property type="entry name" value="Plug"/>
    <property type="match status" value="1"/>
</dbReference>
<dbReference type="InterPro" id="IPR039426">
    <property type="entry name" value="TonB-dep_rcpt-like"/>
</dbReference>
<dbReference type="InterPro" id="IPR000531">
    <property type="entry name" value="Beta-barrel_TonB"/>
</dbReference>
<feature type="domain" description="TonB-dependent receptor plug" evidence="14">
    <location>
        <begin position="69"/>
        <end position="183"/>
    </location>
</feature>
<evidence type="ECO:0000256" key="7">
    <source>
        <dbReference type="ARBA" id="ARBA00023136"/>
    </source>
</evidence>
<evidence type="ECO:0000313" key="15">
    <source>
        <dbReference type="EMBL" id="MDC8754747.1"/>
    </source>
</evidence>
<sequence>MKYVPIFRLRSTTALASLAMAGVAVLAPVAPAFAQNEEASEEVGATQEAPAANTDGIIVSGSRIQRPNLEATVPIASLTGSELLQTGNVSIGDRLALLPQFRPTFTSQNSGRFIGTAGLSILDLRGQGTARTLVLQNGMRHVTSQPGAQTVDVATIPVDLIERVDIITGGNSSIYGSDAIAGVVNFVLKRDFEGVSIRAQNGISDEGDGNQRLVTLTAGTNFAGGRGNVAVSLEYNHNDPIFFTQRDYAGAFEGRRQFQLVQDTSVSGPNGGPEGPEGDGIFDTALTDRIKNIGISTGGAYTSACPNSAIGTPRGNLNCSGVLNSLGTSQFGNVFVFDSDGRLVQNVVDRDFRPFGSGNAQGGLGSTLRETGLLQVGNTRYAANLLASFEVSEAFRPYFEGKFVRTESLQEGQPTFFQGGGGLLGVNFSINNPFLSAQARNVLTTSLAPGATTFTMQRFNIDFGGRGENHERELFRGVLGVEGNFWDTWSYNAAFNYGRVDTFYQTRGNVRVANYRNAVNAVRNSSGQIVCAINNDTNPANDDPACRPLNLFGLGAPSPEALDYILFNSSREQWSEQYNAVASISGDLGKLFELPGGPVQFALGGEWRKEDSFSEFDEVTRTGQTFLNAIGTFDPPTLEIWEAFGEIRIPLLADLPFFHELTIEGAARVSDYNSGNVGTIWSYNAGGVWAPVDDIRFRANYGRAVRAPTQGDLFGALSQTFLNGLADPCGQQNINANPQRVANCAAAGVPTTQTFNGITEPFTNRAASGISGLNGSNPNLFSEKSDSWTVGAVFQPSFLPGFTMSVDWYSIELSDAILTVGAQTVINQCYDDPGGINNQFCAAVFRNPNGTFRGQTNVLHAGTTVSFDTTGNGVSFIQGPFNFARQETSGIDVDLNYTHTFDSDWRLSGRAIVSLLLDRNLFTAITEPDRRTRERAVLGNPEWNAQVNLTLGYKDFDLLYSLRYLSKQTIGAWRTQNVEQGRPPENLDAFPQVFYPSVTYSDIRGSMRVDDRFTFFAGVDNLFDRLPPLDLLGDGAGSAIFPNMGRYFYAGFQTSF</sequence>
<evidence type="ECO:0000256" key="5">
    <source>
        <dbReference type="ARBA" id="ARBA00022729"/>
    </source>
</evidence>
<comment type="similarity">
    <text evidence="9 11">Belongs to the TonB-dependent receptor family.</text>
</comment>
<feature type="chain" id="PRO_5045368537" evidence="12">
    <location>
        <begin position="35"/>
        <end position="1056"/>
    </location>
</feature>
<keyword evidence="7 9" id="KW-0472">Membrane</keyword>